<feature type="compositionally biased region" description="Low complexity" evidence="1">
    <location>
        <begin position="117"/>
        <end position="127"/>
    </location>
</feature>
<gene>
    <name evidence="2" type="ORF">EFW17_09860</name>
</gene>
<dbReference type="EMBL" id="RJMB01000008">
    <property type="protein sequence ID" value="RNL84990.1"/>
    <property type="molecule type" value="Genomic_DNA"/>
</dbReference>
<organism evidence="2 3">
    <name type="scientific">Halostreptopolyspora alba</name>
    <dbReference type="NCBI Taxonomy" id="2487137"/>
    <lineage>
        <taxon>Bacteria</taxon>
        <taxon>Bacillati</taxon>
        <taxon>Actinomycetota</taxon>
        <taxon>Actinomycetes</taxon>
        <taxon>Streptosporangiales</taxon>
        <taxon>Nocardiopsidaceae</taxon>
        <taxon>Halostreptopolyspora</taxon>
    </lineage>
</organism>
<keyword evidence="3" id="KW-1185">Reference proteome</keyword>
<name>A0A3N0EB06_9ACTN</name>
<comment type="caution">
    <text evidence="2">The sequence shown here is derived from an EMBL/GenBank/DDBJ whole genome shotgun (WGS) entry which is preliminary data.</text>
</comment>
<dbReference type="AlphaFoldDB" id="A0A3N0EB06"/>
<feature type="compositionally biased region" description="Polar residues" evidence="1">
    <location>
        <begin position="136"/>
        <end position="148"/>
    </location>
</feature>
<protein>
    <submittedName>
        <fullName evidence="2">Uncharacterized protein</fullName>
    </submittedName>
</protein>
<evidence type="ECO:0000313" key="3">
    <source>
        <dbReference type="Proteomes" id="UP000269198"/>
    </source>
</evidence>
<feature type="compositionally biased region" description="Low complexity" evidence="1">
    <location>
        <begin position="199"/>
        <end position="211"/>
    </location>
</feature>
<proteinExistence type="predicted"/>
<sequence>MPRPSQGSGPLPVTGANNPTAGDFPPHPTSTPPTHQQAPGPTSPPWASQEPAAWRGPESGTGERPPWAGGGVDPAAPYDTGAYAHPNHGTPTPSPYDTGAHTRSEPPNAYPGPPAGPVAASYPGSGAQRPTHGSEPGTQHPSWEQQGWNRPAVERWAGGGVDSAAPYDTGAYARPNHGTGPYTRADPPTEYTAPPPAPSSYAPHADVLGNPGPVPPPDPQEGYGHGYEYPNSGWAPYGSYGDNGPTRFEPGGYRYGDQRFG</sequence>
<reference evidence="2 3" key="1">
    <citation type="submission" date="2018-11" db="EMBL/GenBank/DDBJ databases">
        <title>The genome draft of YIM 96095.</title>
        <authorList>
            <person name="Tang S.-K."/>
            <person name="Chunyu W.-X."/>
            <person name="Feng Y.-Z."/>
        </authorList>
    </citation>
    <scope>NUCLEOTIDE SEQUENCE [LARGE SCALE GENOMIC DNA]</scope>
    <source>
        <strain evidence="2 3">YIM 96095</strain>
    </source>
</reference>
<evidence type="ECO:0000256" key="1">
    <source>
        <dbReference type="SAM" id="MobiDB-lite"/>
    </source>
</evidence>
<dbReference type="Proteomes" id="UP000269198">
    <property type="component" value="Unassembled WGS sequence"/>
</dbReference>
<feature type="region of interest" description="Disordered" evidence="1">
    <location>
        <begin position="1"/>
        <end position="261"/>
    </location>
</feature>
<accession>A0A3N0EB06</accession>
<evidence type="ECO:0000313" key="2">
    <source>
        <dbReference type="EMBL" id="RNL84990.1"/>
    </source>
</evidence>